<evidence type="ECO:0000313" key="3">
    <source>
        <dbReference type="Proteomes" id="UP000233350"/>
    </source>
</evidence>
<organism evidence="2 3">
    <name type="scientific">Helicobacter winghamensis</name>
    <dbReference type="NCBI Taxonomy" id="157268"/>
    <lineage>
        <taxon>Bacteria</taxon>
        <taxon>Pseudomonadati</taxon>
        <taxon>Campylobacterota</taxon>
        <taxon>Epsilonproteobacteria</taxon>
        <taxon>Campylobacterales</taxon>
        <taxon>Helicobacteraceae</taxon>
        <taxon>Helicobacter</taxon>
    </lineage>
</organism>
<sequence>MMRFLVQFVESKPQKIRLFQKMESKFVKPAKIYKKDSKMQIFLKLLIAMIFSALIAHSHTITDMRGKQIEIPDNLERVATISDGFIEGVMTHLGVVDKINAIGSWSMKRDYKYSFESVDGKPYTTRGLHTMKYLHPWLNDLPCFNSPQGDIINYETLAKANPQVVILRVGDCTISGGSYFRGGDPKALEKTIAMIESLEIPLVVLYSPTYYGKAELNTMQEEMRIIGDVFKQREKALKLYDYLHSTELLVRERTKNIQDKDKPSVLYFGLNSAARKQGGSGMASGITTPESYIIENITNAKNAFRGKGNNIILSGEQVYAIDPDVILLPTQNGYHPANELLSAPYYQNLKELKAIKNKRVYALPWTPMNCSRRVEYPLDILIIAKATYPNLFKDIKVHSFALKFYQDVYGVNENTAKALRSEQLLDWTVENDF</sequence>
<dbReference type="STRING" id="556267.HWAG_00888"/>
<dbReference type="SUPFAM" id="SSF53807">
    <property type="entry name" value="Helical backbone' metal receptor"/>
    <property type="match status" value="1"/>
</dbReference>
<evidence type="ECO:0000313" key="2">
    <source>
        <dbReference type="EMBL" id="PKT80354.1"/>
    </source>
</evidence>
<evidence type="ECO:0000259" key="1">
    <source>
        <dbReference type="PROSITE" id="PS50983"/>
    </source>
</evidence>
<comment type="caution">
    <text evidence="2">The sequence shown here is derived from an EMBL/GenBank/DDBJ whole genome shotgun (WGS) entry which is preliminary data.</text>
</comment>
<dbReference type="PANTHER" id="PTHR30535:SF34">
    <property type="entry name" value="MOLYBDATE-BINDING PROTEIN MOLA"/>
    <property type="match status" value="1"/>
</dbReference>
<accession>A0A2N3PI73</accession>
<dbReference type="AlphaFoldDB" id="A0A2N3PI73"/>
<gene>
    <name evidence="2" type="ORF">BCM31_03145</name>
</gene>
<protein>
    <submittedName>
        <fullName evidence="2">ABC transporter substrate-binding protein</fullName>
    </submittedName>
</protein>
<dbReference type="Gene3D" id="3.40.50.1980">
    <property type="entry name" value="Nitrogenase molybdenum iron protein domain"/>
    <property type="match status" value="2"/>
</dbReference>
<dbReference type="PANTHER" id="PTHR30535">
    <property type="entry name" value="VITAMIN B12-BINDING PROTEIN"/>
    <property type="match status" value="1"/>
</dbReference>
<keyword evidence="3" id="KW-1185">Reference proteome</keyword>
<reference evidence="2 3" key="1">
    <citation type="submission" date="2016-07" db="EMBL/GenBank/DDBJ databases">
        <title>Detection of Helicobacter winghamensis from caecal content of red fox (Vulpes vulpes).</title>
        <authorList>
            <person name="Zanoni R.G."/>
            <person name="Florio D."/>
            <person name="Caffara M."/>
            <person name="Renzi M."/>
            <person name="Parisi A."/>
            <person name="Pasquali F."/>
            <person name="Manfreda G."/>
        </authorList>
    </citation>
    <scope>NUCLEOTIDE SEQUENCE [LARGE SCALE GENOMIC DNA]</scope>
    <source>
        <strain evidence="2 3">295_13</strain>
    </source>
</reference>
<dbReference type="Pfam" id="PF01497">
    <property type="entry name" value="Peripla_BP_2"/>
    <property type="match status" value="1"/>
</dbReference>
<name>A0A2N3PI73_9HELI</name>
<feature type="domain" description="Fe/B12 periplasmic-binding" evidence="1">
    <location>
        <begin position="77"/>
        <end position="391"/>
    </location>
</feature>
<dbReference type="InterPro" id="IPR050902">
    <property type="entry name" value="ABC_Transporter_SBP"/>
</dbReference>
<dbReference type="Proteomes" id="UP000233350">
    <property type="component" value="Unassembled WGS sequence"/>
</dbReference>
<dbReference type="InterPro" id="IPR002491">
    <property type="entry name" value="ABC_transptr_periplasmic_BD"/>
</dbReference>
<proteinExistence type="predicted"/>
<dbReference type="PROSITE" id="PS50983">
    <property type="entry name" value="FE_B12_PBP"/>
    <property type="match status" value="1"/>
</dbReference>
<dbReference type="EMBL" id="MBPK01000043">
    <property type="protein sequence ID" value="PKT80354.1"/>
    <property type="molecule type" value="Genomic_DNA"/>
</dbReference>